<comment type="caution">
    <text evidence="1">The sequence shown here is derived from an EMBL/GenBank/DDBJ whole genome shotgun (WGS) entry which is preliminary data.</text>
</comment>
<evidence type="ECO:0000313" key="2">
    <source>
        <dbReference type="Proteomes" id="UP001500742"/>
    </source>
</evidence>
<gene>
    <name evidence="1" type="ORF">GCM10022210_53980</name>
</gene>
<dbReference type="EMBL" id="BAAAZC010000051">
    <property type="protein sequence ID" value="GAA3993315.1"/>
    <property type="molecule type" value="Genomic_DNA"/>
</dbReference>
<name>A0ABP7R6U1_9SPHI</name>
<protein>
    <recommendedName>
        <fullName evidence="3">Lipoprotein</fullName>
    </recommendedName>
</protein>
<dbReference type="RefSeq" id="WP_259096885.1">
    <property type="nucleotide sequence ID" value="NZ_BAAAZC010000051.1"/>
</dbReference>
<reference evidence="2" key="1">
    <citation type="journal article" date="2019" name="Int. J. Syst. Evol. Microbiol.">
        <title>The Global Catalogue of Microorganisms (GCM) 10K type strain sequencing project: providing services to taxonomists for standard genome sequencing and annotation.</title>
        <authorList>
            <consortium name="The Broad Institute Genomics Platform"/>
            <consortium name="The Broad Institute Genome Sequencing Center for Infectious Disease"/>
            <person name="Wu L."/>
            <person name="Ma J."/>
        </authorList>
    </citation>
    <scope>NUCLEOTIDE SEQUENCE [LARGE SCALE GENOMIC DNA]</scope>
    <source>
        <strain evidence="2">JCM 16601</strain>
    </source>
</reference>
<organism evidence="1 2">
    <name type="scientific">Mucilaginibacter dorajii</name>
    <dbReference type="NCBI Taxonomy" id="692994"/>
    <lineage>
        <taxon>Bacteria</taxon>
        <taxon>Pseudomonadati</taxon>
        <taxon>Bacteroidota</taxon>
        <taxon>Sphingobacteriia</taxon>
        <taxon>Sphingobacteriales</taxon>
        <taxon>Sphingobacteriaceae</taxon>
        <taxon>Mucilaginibacter</taxon>
    </lineage>
</organism>
<sequence length="309" mass="34685">MKKSLFKFFIISLVAASICGCKSNRGKSEMKKSDSVKSDTGNKETLLQDLTPFRYSLSGYSYEKTNQMVQDFKDDPGVLDTKTSSWFTKAFIDSLNVLLHNEPADGVRIYLARKADGVNTFIWVTTVDDGPNPEDTTKEIHLDYFKHSSSFLKTAIVNAKDENGSDKGGALLFYANPCIKANCTLQAEHQVDCAVAKEWATAYTKPDYNTIDIETKSEWFSKGFIDYLDRELNAAPKDYNVTGIRIYLGFQPADSKHKDDTHNFIITTTKDPQNKNINTDYYECFLTKGLTDNGEQCPNNCKGATLPQP</sequence>
<accession>A0ABP7R6U1</accession>
<dbReference type="PROSITE" id="PS51257">
    <property type="entry name" value="PROKAR_LIPOPROTEIN"/>
    <property type="match status" value="1"/>
</dbReference>
<evidence type="ECO:0008006" key="3">
    <source>
        <dbReference type="Google" id="ProtNLM"/>
    </source>
</evidence>
<evidence type="ECO:0000313" key="1">
    <source>
        <dbReference type="EMBL" id="GAA3993315.1"/>
    </source>
</evidence>
<proteinExistence type="predicted"/>
<keyword evidence="2" id="KW-1185">Reference proteome</keyword>
<dbReference type="Proteomes" id="UP001500742">
    <property type="component" value="Unassembled WGS sequence"/>
</dbReference>